<dbReference type="PIRSF" id="PIRSF028744">
    <property type="entry name" value="Addict_mod_HI1419"/>
    <property type="match status" value="1"/>
</dbReference>
<dbReference type="PANTHER" id="PTHR41791">
    <property type="entry name" value="SSL7039 PROTEIN"/>
    <property type="match status" value="1"/>
</dbReference>
<dbReference type="InterPro" id="IPR014056">
    <property type="entry name" value="TypeIITA-like_toxin_pred"/>
</dbReference>
<dbReference type="InterPro" id="IPR009241">
    <property type="entry name" value="HigB-like"/>
</dbReference>
<dbReference type="Pfam" id="PF05973">
    <property type="entry name" value="Gp49"/>
    <property type="match status" value="1"/>
</dbReference>
<dbReference type="NCBIfam" id="TIGR02683">
    <property type="entry name" value="upstrm_HI1419"/>
    <property type="match status" value="1"/>
</dbReference>
<evidence type="ECO:0000313" key="1">
    <source>
        <dbReference type="EMBL" id="MEL1262836.1"/>
    </source>
</evidence>
<reference evidence="1 2" key="1">
    <citation type="submission" date="2024-04" db="EMBL/GenBank/DDBJ databases">
        <title>Draft genome sequence of Pseudoxanthomonas putridarboris WD12.</title>
        <authorList>
            <person name="Oh J."/>
        </authorList>
    </citation>
    <scope>NUCLEOTIDE SEQUENCE [LARGE SCALE GENOMIC DNA]</scope>
    <source>
        <strain evidence="1 2">WD12</strain>
    </source>
</reference>
<accession>A0ABU9IW25</accession>
<dbReference type="PANTHER" id="PTHR41791:SF1">
    <property type="entry name" value="SSL7039 PROTEIN"/>
    <property type="match status" value="1"/>
</dbReference>
<comment type="caution">
    <text evidence="1">The sequence shown here is derived from an EMBL/GenBank/DDBJ whole genome shotgun (WGS) entry which is preliminary data.</text>
</comment>
<keyword evidence="2" id="KW-1185">Reference proteome</keyword>
<dbReference type="RefSeq" id="WP_341724039.1">
    <property type="nucleotide sequence ID" value="NZ_JBBWWT010000001.1"/>
</dbReference>
<protein>
    <submittedName>
        <fullName evidence="1">Type II toxin-antitoxin system RelE/ParE family toxin</fullName>
    </submittedName>
</protein>
<dbReference type="Proteomes" id="UP001459204">
    <property type="component" value="Unassembled WGS sequence"/>
</dbReference>
<name>A0ABU9IW25_9GAMM</name>
<evidence type="ECO:0000313" key="2">
    <source>
        <dbReference type="Proteomes" id="UP001459204"/>
    </source>
</evidence>
<sequence length="109" mass="12433">MTDVEVREYLTSDGRCPFGEWLAGLRDRQARTRILGRLDRMRAGLRGDWKAVGKGVFELRVDHGPGYRVYCGQDGETLVLLLCGGDKRTQARDIEVAHDYWQDYKARSG</sequence>
<dbReference type="EMBL" id="JBBWWT010000001">
    <property type="protein sequence ID" value="MEL1262836.1"/>
    <property type="molecule type" value="Genomic_DNA"/>
</dbReference>
<gene>
    <name evidence="1" type="ORF">AAD027_00415</name>
</gene>
<organism evidence="1 2">
    <name type="scientific">Pseudoxanthomonas putridarboris</name>
    <dbReference type="NCBI Taxonomy" id="752605"/>
    <lineage>
        <taxon>Bacteria</taxon>
        <taxon>Pseudomonadati</taxon>
        <taxon>Pseudomonadota</taxon>
        <taxon>Gammaproteobacteria</taxon>
        <taxon>Lysobacterales</taxon>
        <taxon>Lysobacteraceae</taxon>
        <taxon>Pseudoxanthomonas</taxon>
    </lineage>
</organism>
<proteinExistence type="predicted"/>